<dbReference type="RefSeq" id="WP_153531939.1">
    <property type="nucleotide sequence ID" value="NZ_WEGH01000001.1"/>
</dbReference>
<proteinExistence type="predicted"/>
<evidence type="ECO:0000256" key="1">
    <source>
        <dbReference type="SAM" id="MobiDB-lite"/>
    </source>
</evidence>
<keyword evidence="3" id="KW-1185">Reference proteome</keyword>
<evidence type="ECO:0000313" key="2">
    <source>
        <dbReference type="EMBL" id="MQY04129.1"/>
    </source>
</evidence>
<feature type="compositionally biased region" description="Basic and acidic residues" evidence="1">
    <location>
        <begin position="1"/>
        <end position="11"/>
    </location>
</feature>
<feature type="region of interest" description="Disordered" evidence="1">
    <location>
        <begin position="1"/>
        <end position="46"/>
    </location>
</feature>
<organism evidence="2 3">
    <name type="scientific">Actinomadura macrotermitis</name>
    <dbReference type="NCBI Taxonomy" id="2585200"/>
    <lineage>
        <taxon>Bacteria</taxon>
        <taxon>Bacillati</taxon>
        <taxon>Actinomycetota</taxon>
        <taxon>Actinomycetes</taxon>
        <taxon>Streptosporangiales</taxon>
        <taxon>Thermomonosporaceae</taxon>
        <taxon>Actinomadura</taxon>
    </lineage>
</organism>
<gene>
    <name evidence="2" type="ORF">ACRB68_21800</name>
</gene>
<protein>
    <recommendedName>
        <fullName evidence="4">Terminase small subunit</fullName>
    </recommendedName>
</protein>
<evidence type="ECO:0008006" key="4">
    <source>
        <dbReference type="Google" id="ProtNLM"/>
    </source>
</evidence>
<reference evidence="2 3" key="1">
    <citation type="submission" date="2019-10" db="EMBL/GenBank/DDBJ databases">
        <title>Actinomadura rubteroloni sp. nov. and Actinomadura macrotermitis sp. nov., isolated from the gut of fungus growing-termite Macrotermes natalensis.</title>
        <authorList>
            <person name="Benndorf R."/>
            <person name="Martin K."/>
            <person name="Kuefner M."/>
            <person name="De Beer W."/>
            <person name="Kaster A.-K."/>
            <person name="Vollmers J."/>
            <person name="Poulsen M."/>
            <person name="Beemelmanns C."/>
        </authorList>
    </citation>
    <scope>NUCLEOTIDE SEQUENCE [LARGE SCALE GENOMIC DNA]</scope>
    <source>
        <strain evidence="2 3">RB68</strain>
    </source>
</reference>
<dbReference type="EMBL" id="WEGH01000001">
    <property type="protein sequence ID" value="MQY04129.1"/>
    <property type="molecule type" value="Genomic_DNA"/>
</dbReference>
<dbReference type="Proteomes" id="UP000487268">
    <property type="component" value="Unassembled WGS sequence"/>
</dbReference>
<comment type="caution">
    <text evidence="2">The sequence shown here is derived from an EMBL/GenBank/DDBJ whole genome shotgun (WGS) entry which is preliminary data.</text>
</comment>
<evidence type="ECO:0000313" key="3">
    <source>
        <dbReference type="Proteomes" id="UP000487268"/>
    </source>
</evidence>
<feature type="compositionally biased region" description="Basic and acidic residues" evidence="1">
    <location>
        <begin position="23"/>
        <end position="46"/>
    </location>
</feature>
<dbReference type="AlphaFoldDB" id="A0A7K0BSH7"/>
<dbReference type="OrthoDB" id="4338705at2"/>
<name>A0A7K0BSH7_9ACTN</name>
<accession>A0A7K0BSH7</accession>
<sequence length="199" mass="21421">MDFGQSHDDHGNSPAEQDGGQAGERHGDDQARNGAGRYERDPGTVERDAKALALRVQARSYTEIAAELGYADRSGAHKAVSRALQETLEEPAAAVRTLELERLDATLERLNGLEEAAHAVLAAKHVTVSNGKVVQLDGEPLPDDGPMLQALDRLLRVEEMRLRVAERRAKLLGLDAEKKVALSGGVKYEVVGVDVADLA</sequence>